<organism evidence="1 2">
    <name type="scientific">Plasmopara halstedii</name>
    <name type="common">Downy mildew of sunflower</name>
    <dbReference type="NCBI Taxonomy" id="4781"/>
    <lineage>
        <taxon>Eukaryota</taxon>
        <taxon>Sar</taxon>
        <taxon>Stramenopiles</taxon>
        <taxon>Oomycota</taxon>
        <taxon>Peronosporomycetes</taxon>
        <taxon>Peronosporales</taxon>
        <taxon>Peronosporaceae</taxon>
        <taxon>Plasmopara</taxon>
    </lineage>
</organism>
<accession>A0A0P1A683</accession>
<name>A0A0P1A683_PLAHL</name>
<reference evidence="2" key="1">
    <citation type="submission" date="2014-09" db="EMBL/GenBank/DDBJ databases">
        <authorList>
            <person name="Sharma Rahul"/>
            <person name="Thines Marco"/>
        </authorList>
    </citation>
    <scope>NUCLEOTIDE SEQUENCE [LARGE SCALE GENOMIC DNA]</scope>
</reference>
<evidence type="ECO:0000313" key="2">
    <source>
        <dbReference type="Proteomes" id="UP000054928"/>
    </source>
</evidence>
<dbReference type="RefSeq" id="XP_024572032.1">
    <property type="nucleotide sequence ID" value="XM_024726680.1"/>
</dbReference>
<dbReference type="GeneID" id="36406586"/>
<evidence type="ECO:0000313" key="1">
    <source>
        <dbReference type="EMBL" id="CEG35663.1"/>
    </source>
</evidence>
<dbReference type="EMBL" id="CCYD01000053">
    <property type="protein sequence ID" value="CEG35663.1"/>
    <property type="molecule type" value="Genomic_DNA"/>
</dbReference>
<protein>
    <submittedName>
        <fullName evidence="1">Uncharacterized protein</fullName>
    </submittedName>
</protein>
<proteinExistence type="predicted"/>
<sequence>MYARVDVQQGCRSFDLEEASLGKQPIERALYPSVDIARFTWKIKSFLSWPIKCRMFVFIIADLKTLCIRKRRTWTLDFFWHCIERRHRKRGRRLGLKNDEGERGQER</sequence>
<dbReference type="AlphaFoldDB" id="A0A0P1A683"/>
<dbReference type="Proteomes" id="UP000054928">
    <property type="component" value="Unassembled WGS sequence"/>
</dbReference>
<keyword evidence="2" id="KW-1185">Reference proteome</keyword>